<feature type="non-terminal residue" evidence="1">
    <location>
        <position position="1"/>
    </location>
</feature>
<name>A0A5J4PU46_9EUKA</name>
<dbReference type="EMBL" id="SNRW01049067">
    <property type="protein sequence ID" value="KAA6311823.1"/>
    <property type="molecule type" value="Genomic_DNA"/>
</dbReference>
<dbReference type="Proteomes" id="UP000324800">
    <property type="component" value="Unassembled WGS sequence"/>
</dbReference>
<reference evidence="1 2" key="1">
    <citation type="submission" date="2019-03" db="EMBL/GenBank/DDBJ databases">
        <title>Single cell metagenomics reveals metabolic interactions within the superorganism composed of flagellate Streblomastix strix and complex community of Bacteroidetes bacteria on its surface.</title>
        <authorList>
            <person name="Treitli S.C."/>
            <person name="Kolisko M."/>
            <person name="Husnik F."/>
            <person name="Keeling P."/>
            <person name="Hampl V."/>
        </authorList>
    </citation>
    <scope>NUCLEOTIDE SEQUENCE [LARGE SCALE GENOMIC DNA]</scope>
    <source>
        <strain evidence="1">ST1C</strain>
    </source>
</reference>
<evidence type="ECO:0000313" key="2">
    <source>
        <dbReference type="Proteomes" id="UP000324800"/>
    </source>
</evidence>
<sequence>EINLDKIGIGGCTNRISLVHVLENASIRWACQSLMFAVTYRGSSLVVDDVNRSRVGWKFHIILIWSRYDG</sequence>
<accession>A0A5J4PU46</accession>
<proteinExistence type="predicted"/>
<gene>
    <name evidence="1" type="ORF">EZS28_056047</name>
</gene>
<comment type="caution">
    <text evidence="1">The sequence shown here is derived from an EMBL/GenBank/DDBJ whole genome shotgun (WGS) entry which is preliminary data.</text>
</comment>
<evidence type="ECO:0000313" key="1">
    <source>
        <dbReference type="EMBL" id="KAA6311823.1"/>
    </source>
</evidence>
<dbReference type="AlphaFoldDB" id="A0A5J4PU46"/>
<protein>
    <submittedName>
        <fullName evidence="1">Uncharacterized protein</fullName>
    </submittedName>
</protein>
<organism evidence="1 2">
    <name type="scientific">Streblomastix strix</name>
    <dbReference type="NCBI Taxonomy" id="222440"/>
    <lineage>
        <taxon>Eukaryota</taxon>
        <taxon>Metamonada</taxon>
        <taxon>Preaxostyla</taxon>
        <taxon>Oxymonadida</taxon>
        <taxon>Streblomastigidae</taxon>
        <taxon>Streblomastix</taxon>
    </lineage>
</organism>